<evidence type="ECO:0000256" key="2">
    <source>
        <dbReference type="SAM" id="SignalP"/>
    </source>
</evidence>
<reference evidence="3" key="1">
    <citation type="submission" date="2020-10" db="EMBL/GenBank/DDBJ databases">
        <authorList>
            <person name="Castelo-Branco R."/>
            <person name="Eusebio N."/>
            <person name="Adriana R."/>
            <person name="Vieira A."/>
            <person name="Brugerolle De Fraissinette N."/>
            <person name="Rezende De Castro R."/>
            <person name="Schneider M.P."/>
            <person name="Vasconcelos V."/>
            <person name="Leao P.N."/>
        </authorList>
    </citation>
    <scope>NUCLEOTIDE SEQUENCE</scope>
    <source>
        <strain evidence="3">LEGE 06105</strain>
    </source>
</reference>
<evidence type="ECO:0000256" key="1">
    <source>
        <dbReference type="SAM" id="MobiDB-lite"/>
    </source>
</evidence>
<protein>
    <submittedName>
        <fullName evidence="3">Uncharacterized protein</fullName>
    </submittedName>
</protein>
<feature type="compositionally biased region" description="Polar residues" evidence="1">
    <location>
        <begin position="64"/>
        <end position="82"/>
    </location>
</feature>
<proteinExistence type="predicted"/>
<feature type="signal peptide" evidence="2">
    <location>
        <begin position="1"/>
        <end position="26"/>
    </location>
</feature>
<organism evidence="3 4">
    <name type="scientific">Plectonema cf. radiosum LEGE 06105</name>
    <dbReference type="NCBI Taxonomy" id="945769"/>
    <lineage>
        <taxon>Bacteria</taxon>
        <taxon>Bacillati</taxon>
        <taxon>Cyanobacteriota</taxon>
        <taxon>Cyanophyceae</taxon>
        <taxon>Oscillatoriophycideae</taxon>
        <taxon>Oscillatoriales</taxon>
        <taxon>Microcoleaceae</taxon>
        <taxon>Plectonema</taxon>
    </lineage>
</organism>
<evidence type="ECO:0000313" key="4">
    <source>
        <dbReference type="Proteomes" id="UP000620559"/>
    </source>
</evidence>
<feature type="compositionally biased region" description="Low complexity" evidence="1">
    <location>
        <begin position="52"/>
        <end position="63"/>
    </location>
</feature>
<gene>
    <name evidence="3" type="ORF">IQ247_01940</name>
</gene>
<dbReference type="Proteomes" id="UP000620559">
    <property type="component" value="Unassembled WGS sequence"/>
</dbReference>
<accession>A0A8J7F599</accession>
<name>A0A8J7F599_9CYAN</name>
<keyword evidence="4" id="KW-1185">Reference proteome</keyword>
<sequence length="101" mass="10592">MPQNLSCLLGLLLAVGSALVAIPSQAQTAANSNKDITKSSQSAIANDAVKTSNLSDSSSLNQDKATNISQSQPEDSSTTNIQKPERTRIPVYSRIGFGLSQ</sequence>
<keyword evidence="2" id="KW-0732">Signal</keyword>
<comment type="caution">
    <text evidence="3">The sequence shown here is derived from an EMBL/GenBank/DDBJ whole genome shotgun (WGS) entry which is preliminary data.</text>
</comment>
<dbReference type="AlphaFoldDB" id="A0A8J7F599"/>
<feature type="chain" id="PRO_5035163107" evidence="2">
    <location>
        <begin position="27"/>
        <end position="101"/>
    </location>
</feature>
<evidence type="ECO:0000313" key="3">
    <source>
        <dbReference type="EMBL" id="MBE9211489.1"/>
    </source>
</evidence>
<dbReference type="EMBL" id="JADEWL010000004">
    <property type="protein sequence ID" value="MBE9211489.1"/>
    <property type="molecule type" value="Genomic_DNA"/>
</dbReference>
<dbReference type="RefSeq" id="WP_193916501.1">
    <property type="nucleotide sequence ID" value="NZ_JADEWL010000004.1"/>
</dbReference>
<feature type="region of interest" description="Disordered" evidence="1">
    <location>
        <begin position="48"/>
        <end position="89"/>
    </location>
</feature>